<organism evidence="2 3">
    <name type="scientific">Ustilaginoidea virens</name>
    <name type="common">Rice false smut fungus</name>
    <name type="synonym">Villosiclava virens</name>
    <dbReference type="NCBI Taxonomy" id="1159556"/>
    <lineage>
        <taxon>Eukaryota</taxon>
        <taxon>Fungi</taxon>
        <taxon>Dikarya</taxon>
        <taxon>Ascomycota</taxon>
        <taxon>Pezizomycotina</taxon>
        <taxon>Sordariomycetes</taxon>
        <taxon>Hypocreomycetidae</taxon>
        <taxon>Hypocreales</taxon>
        <taxon>Clavicipitaceae</taxon>
        <taxon>Ustilaginoidea</taxon>
    </lineage>
</organism>
<feature type="region of interest" description="Disordered" evidence="1">
    <location>
        <begin position="33"/>
        <end position="56"/>
    </location>
</feature>
<proteinExistence type="predicted"/>
<accession>A0A8E5MKP0</accession>
<feature type="region of interest" description="Disordered" evidence="1">
    <location>
        <begin position="79"/>
        <end position="147"/>
    </location>
</feature>
<feature type="compositionally biased region" description="Basic residues" evidence="1">
    <location>
        <begin position="168"/>
        <end position="180"/>
    </location>
</feature>
<feature type="compositionally biased region" description="Low complexity" evidence="1">
    <location>
        <begin position="108"/>
        <end position="120"/>
    </location>
</feature>
<evidence type="ECO:0000256" key="1">
    <source>
        <dbReference type="SAM" id="MobiDB-lite"/>
    </source>
</evidence>
<evidence type="ECO:0000313" key="3">
    <source>
        <dbReference type="Proteomes" id="UP000027002"/>
    </source>
</evidence>
<name>A0A8E5MKP0_USTVR</name>
<protein>
    <submittedName>
        <fullName evidence="2">Uncharacterized protein</fullName>
    </submittedName>
</protein>
<keyword evidence="3" id="KW-1185">Reference proteome</keyword>
<dbReference type="GeneID" id="66068079"/>
<feature type="compositionally biased region" description="Basic and acidic residues" evidence="1">
    <location>
        <begin position="79"/>
        <end position="91"/>
    </location>
</feature>
<dbReference type="AlphaFoldDB" id="A0A8E5MKP0"/>
<dbReference type="Proteomes" id="UP000027002">
    <property type="component" value="Chromosome 6"/>
</dbReference>
<reference evidence="2" key="1">
    <citation type="submission" date="2020-03" db="EMBL/GenBank/DDBJ databases">
        <title>A mixture of massive structural variations and highly conserved coding sequences in Ustilaginoidea virens genome.</title>
        <authorList>
            <person name="Zhang K."/>
            <person name="Zhao Z."/>
            <person name="Zhang Z."/>
            <person name="Li Y."/>
            <person name="Hsiang T."/>
            <person name="Sun W."/>
        </authorList>
    </citation>
    <scope>NUCLEOTIDE SEQUENCE</scope>
    <source>
        <strain evidence="2">UV-8b</strain>
    </source>
</reference>
<dbReference type="KEGG" id="uvi:66068079"/>
<gene>
    <name evidence="2" type="ORF">UV8b_07302</name>
</gene>
<dbReference type="Pfam" id="PF13917">
    <property type="entry name" value="zf-CCHC_3"/>
    <property type="match status" value="1"/>
</dbReference>
<dbReference type="OrthoDB" id="437973at2759"/>
<sequence length="208" mass="22995">MPMPMPMPVVDIVYGAPELTISPRHYSYECKASSQERPYVSRPSRSQQLRNPQLVPKLTSDTLNLLEKKQGVADEILAKQEAERARQRDLDGRDEEDAPPSPKRRRSLSSGRTSTISSSASRDRPSPRRGLGLEFTGVAGNRMTPNGCEGRAATLKMLQRPGSAYPTHHSRLNGRRKGKKSVSTQRGGVAMTAQGRKTRDHRHLVSAA</sequence>
<evidence type="ECO:0000313" key="2">
    <source>
        <dbReference type="EMBL" id="QUC23061.1"/>
    </source>
</evidence>
<dbReference type="EMBL" id="CP072758">
    <property type="protein sequence ID" value="QUC23061.1"/>
    <property type="molecule type" value="Genomic_DNA"/>
</dbReference>
<feature type="compositionally biased region" description="Basic residues" evidence="1">
    <location>
        <begin position="196"/>
        <end position="208"/>
    </location>
</feature>
<feature type="region of interest" description="Disordered" evidence="1">
    <location>
        <begin position="160"/>
        <end position="208"/>
    </location>
</feature>
<dbReference type="RefSeq" id="XP_043000734.1">
    <property type="nucleotide sequence ID" value="XM_043144799.1"/>
</dbReference>